<comment type="caution">
    <text evidence="1">The sequence shown here is derived from an EMBL/GenBank/DDBJ whole genome shotgun (WGS) entry which is preliminary data.</text>
</comment>
<organism evidence="1 2">
    <name type="scientific">Nocardioides jiangxiensis</name>
    <dbReference type="NCBI Taxonomy" id="3064524"/>
    <lineage>
        <taxon>Bacteria</taxon>
        <taxon>Bacillati</taxon>
        <taxon>Actinomycetota</taxon>
        <taxon>Actinomycetes</taxon>
        <taxon>Propionibacteriales</taxon>
        <taxon>Nocardioidaceae</taxon>
        <taxon>Nocardioides</taxon>
    </lineage>
</organism>
<dbReference type="RefSeq" id="WP_305027235.1">
    <property type="nucleotide sequence ID" value="NZ_JAUQTA010000001.1"/>
</dbReference>
<name>A0ABT9AZ37_9ACTN</name>
<evidence type="ECO:0000313" key="2">
    <source>
        <dbReference type="Proteomes" id="UP001233314"/>
    </source>
</evidence>
<protein>
    <recommendedName>
        <fullName evidence="3">SGNH hydrolase-type esterase domain-containing protein</fullName>
    </recommendedName>
</protein>
<proteinExistence type="predicted"/>
<reference evidence="1 2" key="1">
    <citation type="submission" date="2023-07" db="EMBL/GenBank/DDBJ databases">
        <title>Nocardioides sp. nov WY-20 isolated from soil.</title>
        <authorList>
            <person name="Liu B."/>
            <person name="Wan Y."/>
        </authorList>
    </citation>
    <scope>NUCLEOTIDE SEQUENCE [LARGE SCALE GENOMIC DNA]</scope>
    <source>
        <strain evidence="1 2">WY-20</strain>
    </source>
</reference>
<dbReference type="EMBL" id="JAUQTA010000001">
    <property type="protein sequence ID" value="MDO7867852.1"/>
    <property type="molecule type" value="Genomic_DNA"/>
</dbReference>
<evidence type="ECO:0008006" key="3">
    <source>
        <dbReference type="Google" id="ProtNLM"/>
    </source>
</evidence>
<dbReference type="Proteomes" id="UP001233314">
    <property type="component" value="Unassembled WGS sequence"/>
</dbReference>
<evidence type="ECO:0000313" key="1">
    <source>
        <dbReference type="EMBL" id="MDO7867852.1"/>
    </source>
</evidence>
<sequence>MRRFVMFLVRLLNHTPIMRWFRTARGLRDQYVDPQVRQLRGVIRQMERGEIDVLYLGDSSSTFFGQDDADHRRLPEMLEAELGRRVTLLAGPGYSPELYAEFVRLLATLPQRPKAVVLTRAVRICYAVHVRQHPEYGYRRSVETLRRVPDAQHHLRAFDRRNRRTPADMERFRALPVTTRWGRASTVGGFLDQVRGRRGGPEVLERQQALFDYFHGEPVTPDHPELVHLRILAERLRDYGVPVVHYWPPIPVHKGEQYFPGEFAGHVHAAYDVCRAPFEEVLGGQALLVESPFETPDDEFIDSADGSEHWNDAGRLRIARRIAELLRDVGL</sequence>
<keyword evidence="2" id="KW-1185">Reference proteome</keyword>
<accession>A0ABT9AZ37</accession>
<gene>
    <name evidence="1" type="ORF">Q5722_05655</name>
</gene>